<dbReference type="EMBL" id="BMGZ01000001">
    <property type="protein sequence ID" value="GGH95261.1"/>
    <property type="molecule type" value="Genomic_DNA"/>
</dbReference>
<organism evidence="2 4">
    <name type="scientific">Aquisalinus luteolus</name>
    <dbReference type="NCBI Taxonomy" id="1566827"/>
    <lineage>
        <taxon>Bacteria</taxon>
        <taxon>Pseudomonadati</taxon>
        <taxon>Pseudomonadota</taxon>
        <taxon>Alphaproteobacteria</taxon>
        <taxon>Parvularculales</taxon>
        <taxon>Parvularculaceae</taxon>
        <taxon>Aquisalinus</taxon>
    </lineage>
</organism>
<dbReference type="GO" id="GO:0005506">
    <property type="term" value="F:iron ion binding"/>
    <property type="evidence" value="ECO:0007669"/>
    <property type="project" value="UniProtKB-ARBA"/>
</dbReference>
<keyword evidence="3" id="KW-0560">Oxidoreductase</keyword>
<sequence length="217" mass="24081">MPSLAVDGYEKLSAVIDTIQITELISQLSFEAAGCRVFEPQEKLRETVFGPMLSLVAERSTQDIRPVRIILFDKKPGRNWTLGWHQDRTIAVRERHELPEFQVWSTKGGVPHVEPPFRFMEDMLTMRLHLDDVDKTNGALEVISGSHCLGRLSDAETASAAAAGKAVAIEQSAGDAVILATPIVHRSLASTSERRRRVIHVDLSPKDLPPPLEWALS</sequence>
<keyword evidence="3" id="KW-0223">Dioxygenase</keyword>
<name>A0A8J3A160_9PROT</name>
<dbReference type="Proteomes" id="UP000621856">
    <property type="component" value="Unassembled WGS sequence"/>
</dbReference>
<dbReference type="PANTHER" id="PTHR20883:SF48">
    <property type="entry name" value="ECTOINE DIOXYGENASE"/>
    <property type="match status" value="1"/>
</dbReference>
<dbReference type="Pfam" id="PF05721">
    <property type="entry name" value="PhyH"/>
    <property type="match status" value="1"/>
</dbReference>
<reference evidence="3 5" key="2">
    <citation type="submission" date="2020-02" db="EMBL/GenBank/DDBJ databases">
        <title>Genome sequence of Parvularcula flava strain NH6-79.</title>
        <authorList>
            <person name="Abdul Karim M.H."/>
            <person name="Lam M.Q."/>
            <person name="Chen S.J."/>
            <person name="Yahya A."/>
            <person name="Shahir S."/>
            <person name="Shamsir M.S."/>
            <person name="Chong C.S."/>
        </authorList>
    </citation>
    <scope>NUCLEOTIDE SEQUENCE [LARGE SCALE GENOMIC DNA]</scope>
    <source>
        <strain evidence="3 5">NH6-79</strain>
    </source>
</reference>
<evidence type="ECO:0000313" key="3">
    <source>
        <dbReference type="EMBL" id="NHK27380.1"/>
    </source>
</evidence>
<dbReference type="GO" id="GO:0016706">
    <property type="term" value="F:2-oxoglutarate-dependent dioxygenase activity"/>
    <property type="evidence" value="ECO:0007669"/>
    <property type="project" value="UniProtKB-ARBA"/>
</dbReference>
<dbReference type="PANTHER" id="PTHR20883">
    <property type="entry name" value="PHYTANOYL-COA DIOXYGENASE DOMAIN CONTAINING 1"/>
    <property type="match status" value="1"/>
</dbReference>
<gene>
    <name evidence="3" type="ORF">FF098_005635</name>
    <name evidence="2" type="ORF">GCM10011355_11380</name>
</gene>
<dbReference type="AlphaFoldDB" id="A0A8J3A160"/>
<proteinExistence type="predicted"/>
<dbReference type="Proteomes" id="UP000818603">
    <property type="component" value="Unassembled WGS sequence"/>
</dbReference>
<dbReference type="InterPro" id="IPR008775">
    <property type="entry name" value="Phytyl_CoA_dOase-like"/>
</dbReference>
<reference evidence="2" key="1">
    <citation type="journal article" date="2014" name="Int. J. Syst. Evol. Microbiol.">
        <title>Complete genome sequence of Corynebacterium casei LMG S-19264T (=DSM 44701T), isolated from a smear-ripened cheese.</title>
        <authorList>
            <consortium name="US DOE Joint Genome Institute (JGI-PGF)"/>
            <person name="Walter F."/>
            <person name="Albersmeier A."/>
            <person name="Kalinowski J."/>
            <person name="Ruckert C."/>
        </authorList>
    </citation>
    <scope>NUCLEOTIDE SEQUENCE</scope>
    <source>
        <strain evidence="2">CGMCC 1.14984</strain>
    </source>
</reference>
<evidence type="ECO:0000313" key="4">
    <source>
        <dbReference type="Proteomes" id="UP000621856"/>
    </source>
</evidence>
<evidence type="ECO:0000313" key="5">
    <source>
        <dbReference type="Proteomes" id="UP000818603"/>
    </source>
</evidence>
<accession>A0A8J3A160</accession>
<evidence type="ECO:0000256" key="1">
    <source>
        <dbReference type="ARBA" id="ARBA00001954"/>
    </source>
</evidence>
<comment type="caution">
    <text evidence="2">The sequence shown here is derived from an EMBL/GenBank/DDBJ whole genome shotgun (WGS) entry which is preliminary data.</text>
</comment>
<dbReference type="RefSeq" id="WP_155138281.1">
    <property type="nucleotide sequence ID" value="NZ_BMGZ01000001.1"/>
</dbReference>
<evidence type="ECO:0000313" key="2">
    <source>
        <dbReference type="EMBL" id="GGH95261.1"/>
    </source>
</evidence>
<protein>
    <submittedName>
        <fullName evidence="3">Phytanoyl-CoA dioxygenase</fullName>
    </submittedName>
</protein>
<dbReference type="Gene3D" id="2.60.120.620">
    <property type="entry name" value="q2cbj1_9rhob like domain"/>
    <property type="match status" value="1"/>
</dbReference>
<keyword evidence="5" id="KW-1185">Reference proteome</keyword>
<reference evidence="2" key="3">
    <citation type="submission" date="2020-09" db="EMBL/GenBank/DDBJ databases">
        <authorList>
            <person name="Sun Q."/>
            <person name="Zhou Y."/>
        </authorList>
    </citation>
    <scope>NUCLEOTIDE SEQUENCE</scope>
    <source>
        <strain evidence="2">CGMCC 1.14984</strain>
    </source>
</reference>
<comment type="cofactor">
    <cofactor evidence="1">
        <name>Fe(2+)</name>
        <dbReference type="ChEBI" id="CHEBI:29033"/>
    </cofactor>
</comment>
<dbReference type="EMBL" id="VCJR02000001">
    <property type="protein sequence ID" value="NHK27380.1"/>
    <property type="molecule type" value="Genomic_DNA"/>
</dbReference>
<dbReference type="SUPFAM" id="SSF51197">
    <property type="entry name" value="Clavaminate synthase-like"/>
    <property type="match status" value="1"/>
</dbReference>